<dbReference type="EMBL" id="JADBGQ010000003">
    <property type="protein sequence ID" value="KAG5407927.1"/>
    <property type="molecule type" value="Genomic_DNA"/>
</dbReference>
<evidence type="ECO:0000256" key="1">
    <source>
        <dbReference type="ARBA" id="ARBA00012513"/>
    </source>
</evidence>
<evidence type="ECO:0000256" key="2">
    <source>
        <dbReference type="ARBA" id="ARBA00022527"/>
    </source>
</evidence>
<keyword evidence="4" id="KW-0547">Nucleotide-binding</keyword>
<feature type="region of interest" description="Disordered" evidence="9">
    <location>
        <begin position="54"/>
        <end position="91"/>
    </location>
</feature>
<keyword evidence="3" id="KW-0808">Transferase</keyword>
<keyword evidence="6" id="KW-0067">ATP-binding</keyword>
<protein>
    <recommendedName>
        <fullName evidence="1">non-specific serine/threonine protein kinase</fullName>
        <ecNumber evidence="1">2.7.11.1</ecNumber>
    </recommendedName>
</protein>
<evidence type="ECO:0000313" key="11">
    <source>
        <dbReference type="Proteomes" id="UP000823674"/>
    </source>
</evidence>
<evidence type="ECO:0000313" key="10">
    <source>
        <dbReference type="EMBL" id="KAG5407927.1"/>
    </source>
</evidence>
<keyword evidence="2" id="KW-0723">Serine/threonine-protein kinase</keyword>
<proteinExistence type="predicted"/>
<comment type="caution">
    <text evidence="10">The sequence shown here is derived from an EMBL/GenBank/DDBJ whole genome shotgun (WGS) entry which is preliminary data.</text>
</comment>
<evidence type="ECO:0000256" key="4">
    <source>
        <dbReference type="ARBA" id="ARBA00022741"/>
    </source>
</evidence>
<dbReference type="InterPro" id="IPR051334">
    <property type="entry name" value="SRPK"/>
</dbReference>
<keyword evidence="11" id="KW-1185">Reference proteome</keyword>
<evidence type="ECO:0000256" key="3">
    <source>
        <dbReference type="ARBA" id="ARBA00022679"/>
    </source>
</evidence>
<evidence type="ECO:0000256" key="8">
    <source>
        <dbReference type="ARBA" id="ARBA00048679"/>
    </source>
</evidence>
<name>A0ABQ7NAK6_BRACM</name>
<organism evidence="10 11">
    <name type="scientific">Brassica rapa subsp. trilocularis</name>
    <dbReference type="NCBI Taxonomy" id="1813537"/>
    <lineage>
        <taxon>Eukaryota</taxon>
        <taxon>Viridiplantae</taxon>
        <taxon>Streptophyta</taxon>
        <taxon>Embryophyta</taxon>
        <taxon>Tracheophyta</taxon>
        <taxon>Spermatophyta</taxon>
        <taxon>Magnoliopsida</taxon>
        <taxon>eudicotyledons</taxon>
        <taxon>Gunneridae</taxon>
        <taxon>Pentapetalae</taxon>
        <taxon>rosids</taxon>
        <taxon>malvids</taxon>
        <taxon>Brassicales</taxon>
        <taxon>Brassicaceae</taxon>
        <taxon>Brassiceae</taxon>
        <taxon>Brassica</taxon>
    </lineage>
</organism>
<dbReference type="Gene3D" id="1.10.510.10">
    <property type="entry name" value="Transferase(Phosphotransferase) domain 1"/>
    <property type="match status" value="1"/>
</dbReference>
<evidence type="ECO:0000256" key="6">
    <source>
        <dbReference type="ARBA" id="ARBA00022840"/>
    </source>
</evidence>
<dbReference type="Proteomes" id="UP000823674">
    <property type="component" value="Chromosome A03"/>
</dbReference>
<evidence type="ECO:0000256" key="5">
    <source>
        <dbReference type="ARBA" id="ARBA00022777"/>
    </source>
</evidence>
<comment type="catalytic activity">
    <reaction evidence="7">
        <text>L-threonyl-[protein] + ATP = O-phospho-L-threonyl-[protein] + ADP + H(+)</text>
        <dbReference type="Rhea" id="RHEA:46608"/>
        <dbReference type="Rhea" id="RHEA-COMP:11060"/>
        <dbReference type="Rhea" id="RHEA-COMP:11605"/>
        <dbReference type="ChEBI" id="CHEBI:15378"/>
        <dbReference type="ChEBI" id="CHEBI:30013"/>
        <dbReference type="ChEBI" id="CHEBI:30616"/>
        <dbReference type="ChEBI" id="CHEBI:61977"/>
        <dbReference type="ChEBI" id="CHEBI:456216"/>
        <dbReference type="EC" id="2.7.11.1"/>
    </reaction>
</comment>
<reference evidence="10 11" key="1">
    <citation type="submission" date="2021-03" db="EMBL/GenBank/DDBJ databases">
        <authorList>
            <person name="King G.J."/>
            <person name="Bancroft I."/>
            <person name="Baten A."/>
            <person name="Bloomfield J."/>
            <person name="Borpatragohain P."/>
            <person name="He Z."/>
            <person name="Irish N."/>
            <person name="Irwin J."/>
            <person name="Liu K."/>
            <person name="Mauleon R.P."/>
            <person name="Moore J."/>
            <person name="Morris R."/>
            <person name="Ostergaard L."/>
            <person name="Wang B."/>
            <person name="Wells R."/>
        </authorList>
    </citation>
    <scope>NUCLEOTIDE SEQUENCE [LARGE SCALE GENOMIC DNA]</scope>
    <source>
        <strain evidence="10">R-o-18</strain>
        <tissue evidence="10">Leaf</tissue>
    </source>
</reference>
<sequence>MNPKSLNSSILGSLAFRLNFAENRFFCHPSRPPKALIDKGTVNGKLSVEEECPSTSAANGFDGGEKVKQGGTKGSRLTRRASTDLNEGNYDRDEDNLALVMELLGVMPRKIALGGRYSRDLFNRHGDLRHIRKKRDQKPETQI</sequence>
<comment type="catalytic activity">
    <reaction evidence="8">
        <text>L-seryl-[protein] + ATP = O-phospho-L-seryl-[protein] + ADP + H(+)</text>
        <dbReference type="Rhea" id="RHEA:17989"/>
        <dbReference type="Rhea" id="RHEA-COMP:9863"/>
        <dbReference type="Rhea" id="RHEA-COMP:11604"/>
        <dbReference type="ChEBI" id="CHEBI:15378"/>
        <dbReference type="ChEBI" id="CHEBI:29999"/>
        <dbReference type="ChEBI" id="CHEBI:30616"/>
        <dbReference type="ChEBI" id="CHEBI:83421"/>
        <dbReference type="ChEBI" id="CHEBI:456216"/>
        <dbReference type="EC" id="2.7.11.1"/>
    </reaction>
</comment>
<dbReference type="PANTHER" id="PTHR47634">
    <property type="entry name" value="PROTEIN KINASE DOMAIN-CONTAINING PROTEIN-RELATED"/>
    <property type="match status" value="1"/>
</dbReference>
<keyword evidence="5" id="KW-0418">Kinase</keyword>
<evidence type="ECO:0000256" key="9">
    <source>
        <dbReference type="SAM" id="MobiDB-lite"/>
    </source>
</evidence>
<dbReference type="EC" id="2.7.11.1" evidence="1"/>
<dbReference type="PANTHER" id="PTHR47634:SF9">
    <property type="entry name" value="PROTEIN KINASE DOMAIN-CONTAINING PROTEIN-RELATED"/>
    <property type="match status" value="1"/>
</dbReference>
<accession>A0ABQ7NAK6</accession>
<gene>
    <name evidence="10" type="primary">A03g510110.1_BraROA</name>
    <name evidence="10" type="ORF">IGI04_014046</name>
</gene>
<evidence type="ECO:0000256" key="7">
    <source>
        <dbReference type="ARBA" id="ARBA00047899"/>
    </source>
</evidence>